<comment type="caution">
    <text evidence="1">The sequence shown here is derived from an EMBL/GenBank/DDBJ whole genome shotgun (WGS) entry which is preliminary data.</text>
</comment>
<name>A0A3E2BLX3_9BACT</name>
<evidence type="ECO:0000313" key="2">
    <source>
        <dbReference type="Proteomes" id="UP000257323"/>
    </source>
</evidence>
<accession>A0A3E2BLX3</accession>
<evidence type="ECO:0000313" key="1">
    <source>
        <dbReference type="EMBL" id="RFT15721.1"/>
    </source>
</evidence>
<protein>
    <submittedName>
        <fullName evidence="1">Uncharacterized protein</fullName>
    </submittedName>
</protein>
<sequence length="42" mass="4696">MVSAIISPEKEINRLIIRKLIPGRKPFVLVSSRPGRDSGRAH</sequence>
<organism evidence="1 2">
    <name type="scientific">Candidatus Saccharicenans subterraneus</name>
    <dbReference type="NCBI Taxonomy" id="2508984"/>
    <lineage>
        <taxon>Bacteria</taxon>
        <taxon>Candidatus Aminicenantota</taxon>
        <taxon>Candidatus Aminicenantia</taxon>
        <taxon>Candidatus Aminicenantales</taxon>
        <taxon>Candidatus Saccharicenantaceae</taxon>
        <taxon>Candidatus Saccharicenans</taxon>
    </lineage>
</organism>
<dbReference type="Proteomes" id="UP000257323">
    <property type="component" value="Unassembled WGS sequence"/>
</dbReference>
<proteinExistence type="predicted"/>
<reference evidence="1 2" key="1">
    <citation type="submission" date="2018-08" db="EMBL/GenBank/DDBJ databases">
        <title>Genome analysis of the thermophilic bacterium of the candidate phylum Aminicenantes from deep subsurface aquifer revealed its physiology and ecological role.</title>
        <authorList>
            <person name="Kadnikov V.V."/>
            <person name="Mardanov A.V."/>
            <person name="Beletsky A.V."/>
            <person name="Karnachuk O.V."/>
            <person name="Ravin N.V."/>
        </authorList>
    </citation>
    <scope>NUCLEOTIDE SEQUENCE [LARGE SCALE GENOMIC DNA]</scope>
    <source>
        <strain evidence="1">BY38</strain>
    </source>
</reference>
<dbReference type="AlphaFoldDB" id="A0A3E2BLX3"/>
<gene>
    <name evidence="1" type="ORF">OP8BY_0096</name>
</gene>
<dbReference type="EMBL" id="QUAH01000007">
    <property type="protein sequence ID" value="RFT15721.1"/>
    <property type="molecule type" value="Genomic_DNA"/>
</dbReference>